<evidence type="ECO:0000256" key="3">
    <source>
        <dbReference type="ARBA" id="ARBA00022448"/>
    </source>
</evidence>
<keyword evidence="7 8" id="KW-0472">Membrane</keyword>
<dbReference type="GO" id="GO:0005886">
    <property type="term" value="C:plasma membrane"/>
    <property type="evidence" value="ECO:0007669"/>
    <property type="project" value="UniProtKB-SubCell"/>
</dbReference>
<dbReference type="PANTHER" id="PTHR36122:SF2">
    <property type="entry name" value="NICOTINAMIDE RIBOSIDE TRANSPORTER PNUC"/>
    <property type="match status" value="1"/>
</dbReference>
<dbReference type="EMBL" id="MKGH01000007">
    <property type="protein sequence ID" value="PKX79577.1"/>
    <property type="molecule type" value="Genomic_DNA"/>
</dbReference>
<dbReference type="InterPro" id="IPR006419">
    <property type="entry name" value="NMN_transpt_PnuC"/>
</dbReference>
<keyword evidence="5 8" id="KW-0812">Transmembrane</keyword>
<evidence type="ECO:0000313" key="12">
    <source>
        <dbReference type="Proteomes" id="UP000234349"/>
    </source>
</evidence>
<dbReference type="EMBL" id="CP122959">
    <property type="protein sequence ID" value="WGI18455.1"/>
    <property type="molecule type" value="Genomic_DNA"/>
</dbReference>
<evidence type="ECO:0000256" key="8">
    <source>
        <dbReference type="SAM" id="Phobius"/>
    </source>
</evidence>
<evidence type="ECO:0000313" key="13">
    <source>
        <dbReference type="Proteomes" id="UP000239650"/>
    </source>
</evidence>
<comment type="subcellular location">
    <subcellularLocation>
        <location evidence="1">Cell membrane</location>
        <topology evidence="1">Multi-pass membrane protein</topology>
    </subcellularLocation>
</comment>
<sequence length="252" mass="28179">MQDSRAIASVFNPKWYIQQMKGWTTASYGLLMFGLGFILAATVSGGPINSVSILTMFAGMLGFTCTISITNTKPLNGVFGIISALIYIIVAYNAKNYNDMLLQTVYIIMLDIPVLLMPDWAQNVDKKVRGLASRGKGLRNWVLTLLFFAASVGLLYLWESNMTDSPRPLIDSVAASVGFTGALLTTLRFKESYYFWFIQSIVSITLWGITAMQGGSNWVLFFTYILYLSNDLVSFFDKNVVWFHPKETIAEN</sequence>
<proteinExistence type="inferred from homology"/>
<accession>A0A094YWS4</accession>
<evidence type="ECO:0000313" key="10">
    <source>
        <dbReference type="EMBL" id="SPE19713.1"/>
    </source>
</evidence>
<evidence type="ECO:0000256" key="5">
    <source>
        <dbReference type="ARBA" id="ARBA00022692"/>
    </source>
</evidence>
<evidence type="ECO:0000313" key="11">
    <source>
        <dbReference type="EMBL" id="WGI18455.1"/>
    </source>
</evidence>
<name>A0A094YWS4_LATSK</name>
<evidence type="ECO:0000256" key="7">
    <source>
        <dbReference type="ARBA" id="ARBA00023136"/>
    </source>
</evidence>
<feature type="transmembrane region" description="Helical" evidence="8">
    <location>
        <begin position="100"/>
        <end position="117"/>
    </location>
</feature>
<dbReference type="Proteomes" id="UP000239650">
    <property type="component" value="Unassembled WGS sequence"/>
</dbReference>
<evidence type="ECO:0000256" key="6">
    <source>
        <dbReference type="ARBA" id="ARBA00022989"/>
    </source>
</evidence>
<keyword evidence="4" id="KW-1003">Cell membrane</keyword>
<reference evidence="9 12" key="1">
    <citation type="submission" date="2016-09" db="EMBL/GenBank/DDBJ databases">
        <authorList>
            <person name="Inglin R.C."/>
        </authorList>
    </citation>
    <scope>NUCLEOTIDE SEQUENCE [LARGE SCALE GENOMIC DNA]</scope>
    <source>
        <strain evidence="9 12">RI-517</strain>
    </source>
</reference>
<dbReference type="AlphaFoldDB" id="A0A094YWS4"/>
<dbReference type="Proteomes" id="UP001179858">
    <property type="component" value="Chromosome"/>
</dbReference>
<keyword evidence="3" id="KW-0813">Transport</keyword>
<reference evidence="11" key="3">
    <citation type="submission" date="2023-04" db="EMBL/GenBank/DDBJ databases">
        <title>Novel strain of Lactilactobacillus sakei and use thereof.</title>
        <authorList>
            <person name="Kim S.Y."/>
        </authorList>
    </citation>
    <scope>NUCLEOTIDE SEQUENCE</scope>
    <source>
        <strain evidence="11">HUP1</strain>
    </source>
</reference>
<evidence type="ECO:0000256" key="4">
    <source>
        <dbReference type="ARBA" id="ARBA00022475"/>
    </source>
</evidence>
<feature type="transmembrane region" description="Helical" evidence="8">
    <location>
        <begin position="51"/>
        <end position="70"/>
    </location>
</feature>
<evidence type="ECO:0000256" key="2">
    <source>
        <dbReference type="ARBA" id="ARBA00006669"/>
    </source>
</evidence>
<evidence type="ECO:0000256" key="1">
    <source>
        <dbReference type="ARBA" id="ARBA00004651"/>
    </source>
</evidence>
<dbReference type="EMBL" id="OKRC01000002">
    <property type="protein sequence ID" value="SPE19713.1"/>
    <property type="molecule type" value="Genomic_DNA"/>
</dbReference>
<feature type="transmembrane region" description="Helical" evidence="8">
    <location>
        <begin position="26"/>
        <end position="45"/>
    </location>
</feature>
<evidence type="ECO:0000313" key="9">
    <source>
        <dbReference type="EMBL" id="PKX79577.1"/>
    </source>
</evidence>
<protein>
    <submittedName>
        <fullName evidence="9">Nicotinamide mononucleotide transporter</fullName>
    </submittedName>
    <submittedName>
        <fullName evidence="10">Nicotinamide riboside transporter PnuC</fullName>
    </submittedName>
</protein>
<feature type="transmembrane region" description="Helical" evidence="8">
    <location>
        <begin position="138"/>
        <end position="157"/>
    </location>
</feature>
<dbReference type="Proteomes" id="UP000234349">
    <property type="component" value="Unassembled WGS sequence"/>
</dbReference>
<organism evidence="10 13">
    <name type="scientific">Latilactobacillus sakei</name>
    <name type="common">Lactobacillus sakei</name>
    <dbReference type="NCBI Taxonomy" id="1599"/>
    <lineage>
        <taxon>Bacteria</taxon>
        <taxon>Bacillati</taxon>
        <taxon>Bacillota</taxon>
        <taxon>Bacilli</taxon>
        <taxon>Lactobacillales</taxon>
        <taxon>Lactobacillaceae</taxon>
        <taxon>Latilactobacillus</taxon>
    </lineage>
</organism>
<reference evidence="10 13" key="2">
    <citation type="submission" date="2018-02" db="EMBL/GenBank/DDBJ databases">
        <authorList>
            <person name="Rodrigo-Torres L."/>
            <person name="Arahal R. D."/>
            <person name="Lucena T."/>
        </authorList>
    </citation>
    <scope>NUCLEOTIDE SEQUENCE [LARGE SCALE GENOMIC DNA]</scope>
    <source>
        <strain evidence="10 13">CECT 9267</strain>
    </source>
</reference>
<dbReference type="GO" id="GO:0034257">
    <property type="term" value="F:nicotinamide riboside transmembrane transporter activity"/>
    <property type="evidence" value="ECO:0007669"/>
    <property type="project" value="InterPro"/>
</dbReference>
<dbReference type="PANTHER" id="PTHR36122">
    <property type="entry name" value="NICOTINAMIDE RIBOSIDE TRANSPORTER PNUC"/>
    <property type="match status" value="1"/>
</dbReference>
<dbReference type="NCBIfam" id="TIGR01528">
    <property type="entry name" value="NMN_trans_PnuC"/>
    <property type="match status" value="1"/>
</dbReference>
<gene>
    <name evidence="10" type="primary">pnuC</name>
    <name evidence="9" type="ORF">CUR37_02115</name>
    <name evidence="10" type="ORF">LAS9267_00683</name>
    <name evidence="11" type="ORF">QBD03_06760</name>
</gene>
<keyword evidence="6 8" id="KW-1133">Transmembrane helix</keyword>
<comment type="similarity">
    <text evidence="2">Belongs to the nicotinamide ribonucleoside (NR) uptake permease (TC 4.B.1) family.</text>
</comment>
<feature type="transmembrane region" description="Helical" evidence="8">
    <location>
        <begin position="169"/>
        <end position="187"/>
    </location>
</feature>
<dbReference type="Pfam" id="PF04973">
    <property type="entry name" value="NMN_transporter"/>
    <property type="match status" value="1"/>
</dbReference>
<feature type="transmembrane region" description="Helical" evidence="8">
    <location>
        <begin position="194"/>
        <end position="212"/>
    </location>
</feature>
<feature type="transmembrane region" description="Helical" evidence="8">
    <location>
        <begin position="77"/>
        <end position="94"/>
    </location>
</feature>
<dbReference type="RefSeq" id="WP_016265300.1">
    <property type="nucleotide sequence ID" value="NZ_AP017931.1"/>
</dbReference>